<name>R0JWE3_EXST2</name>
<feature type="region of interest" description="Disordered" evidence="1">
    <location>
        <begin position="138"/>
        <end position="198"/>
    </location>
</feature>
<dbReference type="GeneID" id="19403658"/>
<dbReference type="HOGENOM" id="CLU_1378896_0_0_1"/>
<evidence type="ECO:0000256" key="1">
    <source>
        <dbReference type="SAM" id="MobiDB-lite"/>
    </source>
</evidence>
<feature type="region of interest" description="Disordered" evidence="1">
    <location>
        <begin position="1"/>
        <end position="52"/>
    </location>
</feature>
<accession>R0JWE3</accession>
<sequence length="198" mass="22201">MYMEEDARGVMQVPYQASHGGRPQSDSEPRRGVTGERRNMAPASESRPAVTAEPLRHWSAAAAEHRALQESWLLLRMHNSEKRCLLPRCPPKQRIFFRDTSPPFCFFARAAVARRLHPARPCLPACAAAAAAALPWSPPVTPSETQPQNRFRPARAFTRLRRGPYDWPSPPSPPDSRRAQLSPMCPPGPCHGSPDRRR</sequence>
<dbReference type="EMBL" id="KB908703">
    <property type="protein sequence ID" value="EOA85273.1"/>
    <property type="molecule type" value="Genomic_DNA"/>
</dbReference>
<gene>
    <name evidence="2" type="ORF">SETTUDRAFT_32489</name>
</gene>
<protein>
    <submittedName>
        <fullName evidence="2">Uncharacterized protein</fullName>
    </submittedName>
</protein>
<dbReference type="OrthoDB" id="3673492at2759"/>
<keyword evidence="3" id="KW-1185">Reference proteome</keyword>
<evidence type="ECO:0000313" key="2">
    <source>
        <dbReference type="EMBL" id="EOA85273.1"/>
    </source>
</evidence>
<reference evidence="2 3" key="2">
    <citation type="journal article" date="2013" name="PLoS Genet.">
        <title>Comparative genome structure, secondary metabolite, and effector coding capacity across Cochliobolus pathogens.</title>
        <authorList>
            <person name="Condon B.J."/>
            <person name="Leng Y."/>
            <person name="Wu D."/>
            <person name="Bushley K.E."/>
            <person name="Ohm R.A."/>
            <person name="Otillar R."/>
            <person name="Martin J."/>
            <person name="Schackwitz W."/>
            <person name="Grimwood J."/>
            <person name="MohdZainudin N."/>
            <person name="Xue C."/>
            <person name="Wang R."/>
            <person name="Manning V.A."/>
            <person name="Dhillon B."/>
            <person name="Tu Z.J."/>
            <person name="Steffenson B.J."/>
            <person name="Salamov A."/>
            <person name="Sun H."/>
            <person name="Lowry S."/>
            <person name="LaButti K."/>
            <person name="Han J."/>
            <person name="Copeland A."/>
            <person name="Lindquist E."/>
            <person name="Barry K."/>
            <person name="Schmutz J."/>
            <person name="Baker S.E."/>
            <person name="Ciuffetti L.M."/>
            <person name="Grigoriev I.V."/>
            <person name="Zhong S."/>
            <person name="Turgeon B.G."/>
        </authorList>
    </citation>
    <scope>NUCLEOTIDE SEQUENCE [LARGE SCALE GENOMIC DNA]</scope>
    <source>
        <strain evidence="3">28A</strain>
    </source>
</reference>
<organism evidence="2 3">
    <name type="scientific">Exserohilum turcicum (strain 28A)</name>
    <name type="common">Northern leaf blight fungus</name>
    <name type="synonym">Setosphaeria turcica</name>
    <dbReference type="NCBI Taxonomy" id="671987"/>
    <lineage>
        <taxon>Eukaryota</taxon>
        <taxon>Fungi</taxon>
        <taxon>Dikarya</taxon>
        <taxon>Ascomycota</taxon>
        <taxon>Pezizomycotina</taxon>
        <taxon>Dothideomycetes</taxon>
        <taxon>Pleosporomycetidae</taxon>
        <taxon>Pleosporales</taxon>
        <taxon>Pleosporineae</taxon>
        <taxon>Pleosporaceae</taxon>
        <taxon>Exserohilum</taxon>
    </lineage>
</organism>
<reference evidence="2 3" key="1">
    <citation type="journal article" date="2012" name="PLoS Pathog.">
        <title>Diverse lifestyles and strategies of plant pathogenesis encoded in the genomes of eighteen Dothideomycetes fungi.</title>
        <authorList>
            <person name="Ohm R.A."/>
            <person name="Feau N."/>
            <person name="Henrissat B."/>
            <person name="Schoch C.L."/>
            <person name="Horwitz B.A."/>
            <person name="Barry K.W."/>
            <person name="Condon B.J."/>
            <person name="Copeland A.C."/>
            <person name="Dhillon B."/>
            <person name="Glaser F."/>
            <person name="Hesse C.N."/>
            <person name="Kosti I."/>
            <person name="LaButti K."/>
            <person name="Lindquist E.A."/>
            <person name="Lucas S."/>
            <person name="Salamov A.A."/>
            <person name="Bradshaw R.E."/>
            <person name="Ciuffetti L."/>
            <person name="Hamelin R.C."/>
            <person name="Kema G.H.J."/>
            <person name="Lawrence C."/>
            <person name="Scott J.A."/>
            <person name="Spatafora J.W."/>
            <person name="Turgeon B.G."/>
            <person name="de Wit P.J.G.M."/>
            <person name="Zhong S."/>
            <person name="Goodwin S.B."/>
            <person name="Grigoriev I.V."/>
        </authorList>
    </citation>
    <scope>NUCLEOTIDE SEQUENCE [LARGE SCALE GENOMIC DNA]</scope>
    <source>
        <strain evidence="3">28A</strain>
    </source>
</reference>
<dbReference type="RefSeq" id="XP_008027036.1">
    <property type="nucleotide sequence ID" value="XM_008028845.1"/>
</dbReference>
<dbReference type="Proteomes" id="UP000016935">
    <property type="component" value="Unassembled WGS sequence"/>
</dbReference>
<feature type="compositionally biased region" description="Basic and acidic residues" evidence="1">
    <location>
        <begin position="25"/>
        <end position="39"/>
    </location>
</feature>
<dbReference type="AlphaFoldDB" id="R0JWE3"/>
<proteinExistence type="predicted"/>
<evidence type="ECO:0000313" key="3">
    <source>
        <dbReference type="Proteomes" id="UP000016935"/>
    </source>
</evidence>